<accession>V5GNV7</accession>
<organism evidence="9">
    <name type="scientific">Anoplophora glabripennis</name>
    <name type="common">Asian longhorn beetle</name>
    <name type="synonym">Anoplophora nobilis</name>
    <dbReference type="NCBI Taxonomy" id="217634"/>
    <lineage>
        <taxon>Eukaryota</taxon>
        <taxon>Metazoa</taxon>
        <taxon>Ecdysozoa</taxon>
        <taxon>Arthropoda</taxon>
        <taxon>Hexapoda</taxon>
        <taxon>Insecta</taxon>
        <taxon>Pterygota</taxon>
        <taxon>Neoptera</taxon>
        <taxon>Endopterygota</taxon>
        <taxon>Coleoptera</taxon>
        <taxon>Polyphaga</taxon>
        <taxon>Cucujiformia</taxon>
        <taxon>Chrysomeloidea</taxon>
        <taxon>Cerambycidae</taxon>
        <taxon>Lamiinae</taxon>
        <taxon>Lamiini</taxon>
        <taxon>Anoplophora</taxon>
    </lineage>
</organism>
<keyword evidence="4" id="KW-0540">Nuclease</keyword>
<protein>
    <recommendedName>
        <fullName evidence="1">RNA-directed DNA polymerase</fullName>
        <ecNumber evidence="1">2.7.7.49</ecNumber>
    </recommendedName>
</protein>
<reference evidence="9" key="1">
    <citation type="submission" date="2013-07" db="EMBL/GenBank/DDBJ databases">
        <title>Midgut Transcriptome Profiling of Anoplphora glabripennis, a Lignocellulose Degrading, Wood-Boring Cerambycid.</title>
        <authorList>
            <person name="Scully E.D."/>
            <person name="Hoover K."/>
            <person name="Carlson J.E."/>
            <person name="Tien M."/>
            <person name="Geib S.M."/>
        </authorList>
    </citation>
    <scope>NUCLEOTIDE SEQUENCE</scope>
</reference>
<dbReference type="InterPro" id="IPR050951">
    <property type="entry name" value="Retrovirus_Pol_polyprotein"/>
</dbReference>
<evidence type="ECO:0000313" key="9">
    <source>
        <dbReference type="EMBL" id="JAB61968.1"/>
    </source>
</evidence>
<keyword evidence="5" id="KW-0255">Endonuclease</keyword>
<name>V5GNV7_ANOGL</name>
<evidence type="ECO:0000256" key="2">
    <source>
        <dbReference type="ARBA" id="ARBA00022679"/>
    </source>
</evidence>
<evidence type="ECO:0000256" key="3">
    <source>
        <dbReference type="ARBA" id="ARBA00022695"/>
    </source>
</evidence>
<dbReference type="PANTHER" id="PTHR37984">
    <property type="entry name" value="PROTEIN CBG26694"/>
    <property type="match status" value="1"/>
</dbReference>
<gene>
    <name evidence="9" type="primary">POL2</name>
</gene>
<dbReference type="FunFam" id="3.30.70.270:FF:000003">
    <property type="entry name" value="Transposon Ty3-G Gag-Pol polyprotein"/>
    <property type="match status" value="1"/>
</dbReference>
<dbReference type="PROSITE" id="PS50878">
    <property type="entry name" value="RT_POL"/>
    <property type="match status" value="1"/>
</dbReference>
<feature type="non-terminal residue" evidence="9">
    <location>
        <position position="333"/>
    </location>
</feature>
<dbReference type="InterPro" id="IPR000477">
    <property type="entry name" value="RT_dom"/>
</dbReference>
<dbReference type="AlphaFoldDB" id="V5GNV7"/>
<dbReference type="InterPro" id="IPR043502">
    <property type="entry name" value="DNA/RNA_pol_sf"/>
</dbReference>
<dbReference type="GO" id="GO:0003964">
    <property type="term" value="F:RNA-directed DNA polymerase activity"/>
    <property type="evidence" value="ECO:0007669"/>
    <property type="project" value="UniProtKB-KW"/>
</dbReference>
<evidence type="ECO:0000256" key="1">
    <source>
        <dbReference type="ARBA" id="ARBA00012493"/>
    </source>
</evidence>
<dbReference type="Pfam" id="PF00078">
    <property type="entry name" value="RVT_1"/>
    <property type="match status" value="1"/>
</dbReference>
<dbReference type="FunFam" id="3.10.20.370:FF:000001">
    <property type="entry name" value="Retrovirus-related Pol polyprotein from transposon 17.6-like protein"/>
    <property type="match status" value="1"/>
</dbReference>
<dbReference type="InterPro" id="IPR043128">
    <property type="entry name" value="Rev_trsase/Diguanyl_cyclase"/>
</dbReference>
<dbReference type="CDD" id="cd09274">
    <property type="entry name" value="RNase_HI_RT_Ty3"/>
    <property type="match status" value="1"/>
</dbReference>
<dbReference type="PANTHER" id="PTHR37984:SF5">
    <property type="entry name" value="PROTEIN NYNRIN-LIKE"/>
    <property type="match status" value="1"/>
</dbReference>
<evidence type="ECO:0000256" key="6">
    <source>
        <dbReference type="ARBA" id="ARBA00022801"/>
    </source>
</evidence>
<keyword evidence="7" id="KW-0695">RNA-directed DNA polymerase</keyword>
<evidence type="ECO:0000256" key="7">
    <source>
        <dbReference type="ARBA" id="ARBA00022918"/>
    </source>
</evidence>
<dbReference type="GO" id="GO:0004519">
    <property type="term" value="F:endonuclease activity"/>
    <property type="evidence" value="ECO:0007669"/>
    <property type="project" value="UniProtKB-KW"/>
</dbReference>
<dbReference type="EC" id="2.7.7.49" evidence="1"/>
<dbReference type="Gene3D" id="3.30.70.270">
    <property type="match status" value="2"/>
</dbReference>
<dbReference type="FunFam" id="3.30.70.270:FF:000020">
    <property type="entry name" value="Transposon Tf2-6 polyprotein-like Protein"/>
    <property type="match status" value="1"/>
</dbReference>
<keyword evidence="6" id="KW-0378">Hydrolase</keyword>
<evidence type="ECO:0000256" key="5">
    <source>
        <dbReference type="ARBA" id="ARBA00022759"/>
    </source>
</evidence>
<dbReference type="Pfam" id="PF17917">
    <property type="entry name" value="RT_RNaseH"/>
    <property type="match status" value="1"/>
</dbReference>
<dbReference type="GO" id="GO:0016787">
    <property type="term" value="F:hydrolase activity"/>
    <property type="evidence" value="ECO:0007669"/>
    <property type="project" value="UniProtKB-KW"/>
</dbReference>
<sequence length="333" mass="38610">PNRGLFQFRRMPFGLHNAPATWQRLIDRVLGPKLEPYVFVYLDDVVIITDTFEKHLEVLEEVFKRLREANLTVNRAKCQFCKAEMKYLGYVVDRNGLHVDPDKVRAMLELPAPRNVTETRRVVGTFSWYRRFVPEFSTVIAPITRLLMKSRKFEWTSECEDAFQRIKQCLIEAPVLSCPDYSLPFVVETDASGYGIGAVLTQPHPDGERVICFLSRSLSRQERNYSVIERELLSVLHAVEKLRPYLEGVHFSVVTDHYSLKWLHNLKDPTGRLARWAVRLQQYDFTVIHRKGKDHIVPDTLSRAVPIVEALGNAVSTPHKTISDKWYLKMVND</sequence>
<dbReference type="SUPFAM" id="SSF56672">
    <property type="entry name" value="DNA/RNA polymerases"/>
    <property type="match status" value="1"/>
</dbReference>
<feature type="domain" description="Reverse transcriptase" evidence="8">
    <location>
        <begin position="1"/>
        <end position="92"/>
    </location>
</feature>
<keyword evidence="2" id="KW-0808">Transferase</keyword>
<dbReference type="InterPro" id="IPR041373">
    <property type="entry name" value="RT_RNaseH"/>
</dbReference>
<evidence type="ECO:0000259" key="8">
    <source>
        <dbReference type="PROSITE" id="PS50878"/>
    </source>
</evidence>
<proteinExistence type="predicted"/>
<dbReference type="EMBL" id="GALX01006498">
    <property type="protein sequence ID" value="JAB61968.1"/>
    <property type="molecule type" value="Transcribed_RNA"/>
</dbReference>
<feature type="non-terminal residue" evidence="9">
    <location>
        <position position="1"/>
    </location>
</feature>
<dbReference type="CDD" id="cd01647">
    <property type="entry name" value="RT_LTR"/>
    <property type="match status" value="1"/>
</dbReference>
<evidence type="ECO:0000256" key="4">
    <source>
        <dbReference type="ARBA" id="ARBA00022722"/>
    </source>
</evidence>
<keyword evidence="3" id="KW-0548">Nucleotidyltransferase</keyword>